<feature type="transmembrane region" description="Helical" evidence="5">
    <location>
        <begin position="201"/>
        <end position="224"/>
    </location>
</feature>
<dbReference type="Proteomes" id="UP000663874">
    <property type="component" value="Unassembled WGS sequence"/>
</dbReference>
<feature type="non-terminal residue" evidence="7">
    <location>
        <position position="1"/>
    </location>
</feature>
<feature type="transmembrane region" description="Helical" evidence="5">
    <location>
        <begin position="230"/>
        <end position="248"/>
    </location>
</feature>
<feature type="transmembrane region" description="Helical" evidence="5">
    <location>
        <begin position="346"/>
        <end position="367"/>
    </location>
</feature>
<dbReference type="Pfam" id="PF00083">
    <property type="entry name" value="Sugar_tr"/>
    <property type="match status" value="1"/>
</dbReference>
<gene>
    <name evidence="7" type="ORF">FNK824_LOCUS27148</name>
    <name evidence="8" type="ORF">JBS370_LOCUS32245</name>
</gene>
<feature type="transmembrane region" description="Helical" evidence="5">
    <location>
        <begin position="166"/>
        <end position="189"/>
    </location>
</feature>
<dbReference type="GO" id="GO:0016020">
    <property type="term" value="C:membrane"/>
    <property type="evidence" value="ECO:0007669"/>
    <property type="project" value="UniProtKB-SubCell"/>
</dbReference>
<dbReference type="GO" id="GO:0022857">
    <property type="term" value="F:transmembrane transporter activity"/>
    <property type="evidence" value="ECO:0007669"/>
    <property type="project" value="InterPro"/>
</dbReference>
<proteinExistence type="predicted"/>
<dbReference type="AlphaFoldDB" id="A0A819PYD1"/>
<dbReference type="SUPFAM" id="SSF103473">
    <property type="entry name" value="MFS general substrate transporter"/>
    <property type="match status" value="1"/>
</dbReference>
<feature type="transmembrane region" description="Helical" evidence="5">
    <location>
        <begin position="107"/>
        <end position="127"/>
    </location>
</feature>
<protein>
    <recommendedName>
        <fullName evidence="6">Major facilitator superfamily (MFS) profile domain-containing protein</fullName>
    </recommendedName>
</protein>
<dbReference type="PANTHER" id="PTHR24064">
    <property type="entry name" value="SOLUTE CARRIER FAMILY 22 MEMBER"/>
    <property type="match status" value="1"/>
</dbReference>
<feature type="transmembrane region" description="Helical" evidence="5">
    <location>
        <begin position="374"/>
        <end position="395"/>
    </location>
</feature>
<feature type="domain" description="Major facilitator superfamily (MFS) profile" evidence="6">
    <location>
        <begin position="1"/>
        <end position="490"/>
    </location>
</feature>
<feature type="transmembrane region" description="Helical" evidence="5">
    <location>
        <begin position="303"/>
        <end position="326"/>
    </location>
</feature>
<evidence type="ECO:0000313" key="9">
    <source>
        <dbReference type="Proteomes" id="UP000663874"/>
    </source>
</evidence>
<evidence type="ECO:0000256" key="5">
    <source>
        <dbReference type="SAM" id="Phobius"/>
    </source>
</evidence>
<evidence type="ECO:0000259" key="6">
    <source>
        <dbReference type="PROSITE" id="PS50850"/>
    </source>
</evidence>
<evidence type="ECO:0000256" key="3">
    <source>
        <dbReference type="ARBA" id="ARBA00022989"/>
    </source>
</evidence>
<name>A0A819PYD1_9BILA</name>
<accession>A0A819PYD1</accession>
<sequence length="549" mass="63187">CNLVVVYTWSFAAATPSFRCKLHENDKIYDTNTLILFNQSQPDETYCKTHMKISVQECQRCYMEIKSNTDIIEIQPCKNYVFDRTYYDYTLVEEWLMICDRTVFRSAVQNVFFIGYMIGSIVFGIMADKYGRRRILSVCLLLTSCSGFICAFLPQKSKFGFWPSYVGYTLGRFILACTTRGIAIIGFVLATELVGPKNKFLVAIIIQYCFALGQLILVAFAYFIREWRRLTYILSIFTIPFLFLHFLLPESTRWLLVKGQYQQVEKLLRKIAKTNKRTFDKEAFQRMKTEQEKNTTNTAQKTGILSLFQSKVICIISINLFFQWFVQNLVYYGVSQNTGSWGFDPYLSFTMSACVEILAIMVLHLILNRIGRKIPYFTAGFCFSIIALLTIPVRNSPNQKILIFIMNVMLKFFASASYGIIYIYSNELFPTHLRSTGMGLCSMIARIGAILGTTSNDMLARLWINLPTVLYGIVSLVGALVVLMLPETLNKPLPQTIEDTEQMGLVCIHVRGFRRSPETEQETYNHDDRFPNEDQLLNKQLKASDELEI</sequence>
<comment type="subcellular location">
    <subcellularLocation>
        <location evidence="1">Membrane</location>
        <topology evidence="1">Multi-pass membrane protein</topology>
    </subcellularLocation>
</comment>
<reference evidence="7" key="1">
    <citation type="submission" date="2021-02" db="EMBL/GenBank/DDBJ databases">
        <authorList>
            <person name="Nowell W R."/>
        </authorList>
    </citation>
    <scope>NUCLEOTIDE SEQUENCE</scope>
</reference>
<evidence type="ECO:0000313" key="8">
    <source>
        <dbReference type="EMBL" id="CAF4112126.1"/>
    </source>
</evidence>
<dbReference type="Gene3D" id="1.20.1250.20">
    <property type="entry name" value="MFS general substrate transporter like domains"/>
    <property type="match status" value="1"/>
</dbReference>
<dbReference type="EMBL" id="CAJOBE010006956">
    <property type="protein sequence ID" value="CAF4022364.1"/>
    <property type="molecule type" value="Genomic_DNA"/>
</dbReference>
<dbReference type="Proteomes" id="UP000663836">
    <property type="component" value="Unassembled WGS sequence"/>
</dbReference>
<comment type="caution">
    <text evidence="7">The sequence shown here is derived from an EMBL/GenBank/DDBJ whole genome shotgun (WGS) entry which is preliminary data.</text>
</comment>
<evidence type="ECO:0000256" key="1">
    <source>
        <dbReference type="ARBA" id="ARBA00004141"/>
    </source>
</evidence>
<dbReference type="PROSITE" id="PS50850">
    <property type="entry name" value="MFS"/>
    <property type="match status" value="1"/>
</dbReference>
<evidence type="ECO:0000256" key="2">
    <source>
        <dbReference type="ARBA" id="ARBA00022692"/>
    </source>
</evidence>
<evidence type="ECO:0000256" key="4">
    <source>
        <dbReference type="ARBA" id="ARBA00023136"/>
    </source>
</evidence>
<evidence type="ECO:0000313" key="7">
    <source>
        <dbReference type="EMBL" id="CAF4022364.1"/>
    </source>
</evidence>
<dbReference type="InterPro" id="IPR020846">
    <property type="entry name" value="MFS_dom"/>
</dbReference>
<dbReference type="InterPro" id="IPR036259">
    <property type="entry name" value="MFS_trans_sf"/>
</dbReference>
<keyword evidence="4 5" id="KW-0472">Membrane</keyword>
<keyword evidence="3 5" id="KW-1133">Transmembrane helix</keyword>
<dbReference type="EMBL" id="CAJOBD010008416">
    <property type="protein sequence ID" value="CAF4112126.1"/>
    <property type="molecule type" value="Genomic_DNA"/>
</dbReference>
<feature type="transmembrane region" description="Helical" evidence="5">
    <location>
        <begin position="134"/>
        <end position="154"/>
    </location>
</feature>
<dbReference type="InterPro" id="IPR005828">
    <property type="entry name" value="MFS_sugar_transport-like"/>
</dbReference>
<dbReference type="CDD" id="cd17317">
    <property type="entry name" value="MFS_SLC22"/>
    <property type="match status" value="1"/>
</dbReference>
<keyword evidence="2 5" id="KW-0812">Transmembrane</keyword>
<organism evidence="7 9">
    <name type="scientific">Rotaria sordida</name>
    <dbReference type="NCBI Taxonomy" id="392033"/>
    <lineage>
        <taxon>Eukaryota</taxon>
        <taxon>Metazoa</taxon>
        <taxon>Spiralia</taxon>
        <taxon>Gnathifera</taxon>
        <taxon>Rotifera</taxon>
        <taxon>Eurotatoria</taxon>
        <taxon>Bdelloidea</taxon>
        <taxon>Philodinida</taxon>
        <taxon>Philodinidae</taxon>
        <taxon>Rotaria</taxon>
    </lineage>
</organism>
<feature type="transmembrane region" description="Helical" evidence="5">
    <location>
        <begin position="401"/>
        <end position="424"/>
    </location>
</feature>
<feature type="transmembrane region" description="Helical" evidence="5">
    <location>
        <begin position="462"/>
        <end position="485"/>
    </location>
</feature>